<dbReference type="SUPFAM" id="SSF57889">
    <property type="entry name" value="Cysteine-rich domain"/>
    <property type="match status" value="1"/>
</dbReference>
<dbReference type="OrthoDB" id="284275at2759"/>
<reference evidence="5" key="1">
    <citation type="submission" date="2021-01" db="EMBL/GenBank/DDBJ databases">
        <authorList>
            <person name="Corre E."/>
            <person name="Pelletier E."/>
            <person name="Niang G."/>
            <person name="Scheremetjew M."/>
            <person name="Finn R."/>
            <person name="Kale V."/>
            <person name="Holt S."/>
            <person name="Cochrane G."/>
            <person name="Meng A."/>
            <person name="Brown T."/>
            <person name="Cohen L."/>
        </authorList>
    </citation>
    <scope>NUCLEOTIDE SEQUENCE</scope>
    <source>
        <strain evidence="5">CCMP1756</strain>
    </source>
</reference>
<name>A0A7S4EBW7_9STRA</name>
<keyword evidence="1" id="KW-0479">Metal-binding</keyword>
<dbReference type="AlphaFoldDB" id="A0A7S4EBW7"/>
<dbReference type="InterPro" id="IPR046349">
    <property type="entry name" value="C1-like_sf"/>
</dbReference>
<dbReference type="SUPFAM" id="SSF53300">
    <property type="entry name" value="vWA-like"/>
    <property type="match status" value="1"/>
</dbReference>
<evidence type="ECO:0000256" key="2">
    <source>
        <dbReference type="ARBA" id="ARBA00022833"/>
    </source>
</evidence>
<dbReference type="PANTHER" id="PTHR12695">
    <property type="entry name" value="GENERAL TRANSCRIPTION FACTOR IIH SUBUNIT 2"/>
    <property type="match status" value="1"/>
</dbReference>
<dbReference type="GO" id="GO:0005675">
    <property type="term" value="C:transcription factor TFIIH holo complex"/>
    <property type="evidence" value="ECO:0007669"/>
    <property type="project" value="TreeGrafter"/>
</dbReference>
<dbReference type="InterPro" id="IPR036465">
    <property type="entry name" value="vWFA_dom_sf"/>
</dbReference>
<gene>
    <name evidence="5" type="ORF">PCAL00307_LOCUS17846</name>
    <name evidence="6" type="ORF">PECAL_5P22350</name>
</gene>
<dbReference type="SMART" id="SM01047">
    <property type="entry name" value="C1_4"/>
    <property type="match status" value="1"/>
</dbReference>
<feature type="domain" description="C2H2-type" evidence="4">
    <location>
        <begin position="346"/>
        <end position="366"/>
    </location>
</feature>
<dbReference type="Proteomes" id="UP000789595">
    <property type="component" value="Unassembled WGS sequence"/>
</dbReference>
<dbReference type="Pfam" id="PF07975">
    <property type="entry name" value="C1_4"/>
    <property type="match status" value="1"/>
</dbReference>
<dbReference type="GO" id="GO:0008270">
    <property type="term" value="F:zinc ion binding"/>
    <property type="evidence" value="ECO:0007669"/>
    <property type="project" value="InterPro"/>
</dbReference>
<feature type="region of interest" description="Disordered" evidence="3">
    <location>
        <begin position="18"/>
        <end position="42"/>
    </location>
</feature>
<protein>
    <recommendedName>
        <fullName evidence="4">C2H2-type domain-containing protein</fullName>
    </recommendedName>
</protein>
<evidence type="ECO:0000313" key="6">
    <source>
        <dbReference type="EMBL" id="CAH0377706.1"/>
    </source>
</evidence>
<reference evidence="6" key="2">
    <citation type="submission" date="2021-11" db="EMBL/GenBank/DDBJ databases">
        <authorList>
            <consortium name="Genoscope - CEA"/>
            <person name="William W."/>
        </authorList>
    </citation>
    <scope>NUCLEOTIDE SEQUENCE</scope>
</reference>
<dbReference type="InterPro" id="IPR004595">
    <property type="entry name" value="TFIIH_C1-like_dom"/>
</dbReference>
<dbReference type="EMBL" id="HBIW01020728">
    <property type="protein sequence ID" value="CAE0702401.1"/>
    <property type="molecule type" value="Transcribed_RNA"/>
</dbReference>
<proteinExistence type="predicted"/>
<sequence length="379" mass="40040">MKRWEKADNSAWAALQEDAEGRLQARSAQQETKKRKRQQAPGGVARGLIRYVALVVDASEAAKEPDPRPSRLKTACDALATFCGDLLAANPLGACCVVAARDGGAKVASDPSSARRSHADALTAISKAQPKGPLSLAVALSRALDALSSAPEHALREIVVVASNLATRDAAPGLDPVADRLLHYGCRLHVAHLAAEPYVVRRLAERSGGTFSVALDRGHLDRILAERIPPPPLTAKDAAKFSERQPLVEMGFPTLRKDPAPQCAAAAVSLDRPPVWAATTYTCPRCETRVAAIPTECPVCDLPLVSAPHLARSHHHLFPVPMFVEKSGEGECFGCRAALAAEAYACPRCSSAFCADCDEFVHTVLHNCPGCCGASGGGS</sequence>
<dbReference type="InterPro" id="IPR012170">
    <property type="entry name" value="TFIIH_SSL1/p44"/>
</dbReference>
<evidence type="ECO:0000256" key="3">
    <source>
        <dbReference type="SAM" id="MobiDB-lite"/>
    </source>
</evidence>
<dbReference type="GO" id="GO:0006289">
    <property type="term" value="P:nucleotide-excision repair"/>
    <property type="evidence" value="ECO:0007669"/>
    <property type="project" value="InterPro"/>
</dbReference>
<evidence type="ECO:0000313" key="5">
    <source>
        <dbReference type="EMBL" id="CAE0702401.1"/>
    </source>
</evidence>
<dbReference type="PANTHER" id="PTHR12695:SF2">
    <property type="entry name" value="GENERAL TRANSCRIPTION FACTOR IIH SUBUNIT 2-RELATED"/>
    <property type="match status" value="1"/>
</dbReference>
<evidence type="ECO:0000313" key="7">
    <source>
        <dbReference type="Proteomes" id="UP000789595"/>
    </source>
</evidence>
<dbReference type="GO" id="GO:0006351">
    <property type="term" value="P:DNA-templated transcription"/>
    <property type="evidence" value="ECO:0007669"/>
    <property type="project" value="InterPro"/>
</dbReference>
<evidence type="ECO:0000259" key="4">
    <source>
        <dbReference type="PROSITE" id="PS00028"/>
    </source>
</evidence>
<accession>A0A7S4EBW7</accession>
<organism evidence="5">
    <name type="scientific">Pelagomonas calceolata</name>
    <dbReference type="NCBI Taxonomy" id="35677"/>
    <lineage>
        <taxon>Eukaryota</taxon>
        <taxon>Sar</taxon>
        <taxon>Stramenopiles</taxon>
        <taxon>Ochrophyta</taxon>
        <taxon>Pelagophyceae</taxon>
        <taxon>Pelagomonadales</taxon>
        <taxon>Pelagomonadaceae</taxon>
        <taxon>Pelagomonas</taxon>
    </lineage>
</organism>
<dbReference type="NCBIfam" id="TIGR00622">
    <property type="entry name" value="ssl1"/>
    <property type="match status" value="1"/>
</dbReference>
<dbReference type="InterPro" id="IPR013087">
    <property type="entry name" value="Znf_C2H2_type"/>
</dbReference>
<evidence type="ECO:0000256" key="1">
    <source>
        <dbReference type="ARBA" id="ARBA00022723"/>
    </source>
</evidence>
<dbReference type="Pfam" id="PF04056">
    <property type="entry name" value="Ssl1"/>
    <property type="match status" value="1"/>
</dbReference>
<keyword evidence="7" id="KW-1185">Reference proteome</keyword>
<dbReference type="InterPro" id="IPR013083">
    <property type="entry name" value="Znf_RING/FYVE/PHD"/>
</dbReference>
<dbReference type="PROSITE" id="PS00028">
    <property type="entry name" value="ZINC_FINGER_C2H2_1"/>
    <property type="match status" value="1"/>
</dbReference>
<dbReference type="Gene3D" id="3.30.40.10">
    <property type="entry name" value="Zinc/RING finger domain, C3HC4 (zinc finger)"/>
    <property type="match status" value="1"/>
</dbReference>
<dbReference type="InterPro" id="IPR007198">
    <property type="entry name" value="Ssl1-like"/>
</dbReference>
<keyword evidence="2" id="KW-0862">Zinc</keyword>
<dbReference type="GO" id="GO:0000439">
    <property type="term" value="C:transcription factor TFIIH core complex"/>
    <property type="evidence" value="ECO:0007669"/>
    <property type="project" value="InterPro"/>
</dbReference>
<dbReference type="Gene3D" id="3.40.50.410">
    <property type="entry name" value="von Willebrand factor, type A domain"/>
    <property type="match status" value="1"/>
</dbReference>
<dbReference type="GO" id="GO:0006357">
    <property type="term" value="P:regulation of transcription by RNA polymerase II"/>
    <property type="evidence" value="ECO:0007669"/>
    <property type="project" value="TreeGrafter"/>
</dbReference>
<dbReference type="EMBL" id="CAKKNE010000005">
    <property type="protein sequence ID" value="CAH0377706.1"/>
    <property type="molecule type" value="Genomic_DNA"/>
</dbReference>